<evidence type="ECO:0000256" key="1">
    <source>
        <dbReference type="ARBA" id="ARBA00004196"/>
    </source>
</evidence>
<dbReference type="AlphaFoldDB" id="A0A2T5J550"/>
<dbReference type="OrthoDB" id="750178at2"/>
<sequence length="352" mass="39348">MKLWILSLLSLFSLASISVSAQKKHQDNQFILNGTINGQIDGSVYVRYRDLHEKFVVDSCKLQNGHFSIQGSIKEPTITFISTLKKAIPDDDDMEADGKNSTLFFLEPGTVTAQLNPSDFKNGQFSGSASQVQFAELNGKLMKAGNAAEKADITRRFYNQYSSSYVTAYLVSDSHYKLDSLNACYKRLPPAVRKSSYGEDIQEKIEKKEKVAVGRRAPDFKQKAADGTEVSLANFKGKYLLLIFWSSSDMSSRAQSMELANVYNRFKDKNFTILGASIDGEKTRKVWQKAVQQDNLPWMQLAPLKNNHNPAAIQYDVEVLPASFLIDPKGKIIAADLSAKDLDKSLEAMLNR</sequence>
<protein>
    <submittedName>
        <fullName evidence="7">Peroxiredoxin</fullName>
    </submittedName>
</protein>
<dbReference type="GO" id="GO:0016491">
    <property type="term" value="F:oxidoreductase activity"/>
    <property type="evidence" value="ECO:0007669"/>
    <property type="project" value="InterPro"/>
</dbReference>
<evidence type="ECO:0000313" key="8">
    <source>
        <dbReference type="Proteomes" id="UP000244168"/>
    </source>
</evidence>
<dbReference type="GO" id="GO:0016209">
    <property type="term" value="F:antioxidant activity"/>
    <property type="evidence" value="ECO:0007669"/>
    <property type="project" value="InterPro"/>
</dbReference>
<evidence type="ECO:0000256" key="3">
    <source>
        <dbReference type="ARBA" id="ARBA00023157"/>
    </source>
</evidence>
<gene>
    <name evidence="7" type="ORF">C8P68_11083</name>
</gene>
<dbReference type="Pfam" id="PF14289">
    <property type="entry name" value="DUF4369"/>
    <property type="match status" value="1"/>
</dbReference>
<evidence type="ECO:0000313" key="7">
    <source>
        <dbReference type="EMBL" id="PTQ92952.1"/>
    </source>
</evidence>
<dbReference type="InterPro" id="IPR000866">
    <property type="entry name" value="AhpC/TSA"/>
</dbReference>
<dbReference type="Gene3D" id="3.40.30.10">
    <property type="entry name" value="Glutaredoxin"/>
    <property type="match status" value="1"/>
</dbReference>
<evidence type="ECO:0000256" key="4">
    <source>
        <dbReference type="ARBA" id="ARBA00023284"/>
    </source>
</evidence>
<dbReference type="InterPro" id="IPR013766">
    <property type="entry name" value="Thioredoxin_domain"/>
</dbReference>
<feature type="domain" description="Thioredoxin" evidence="6">
    <location>
        <begin position="211"/>
        <end position="352"/>
    </location>
</feature>
<accession>A0A2T5J550</accession>
<dbReference type="InterPro" id="IPR050553">
    <property type="entry name" value="Thioredoxin_ResA/DsbE_sf"/>
</dbReference>
<dbReference type="EMBL" id="QAOQ01000010">
    <property type="protein sequence ID" value="PTQ92952.1"/>
    <property type="molecule type" value="Genomic_DNA"/>
</dbReference>
<evidence type="ECO:0000256" key="2">
    <source>
        <dbReference type="ARBA" id="ARBA00022748"/>
    </source>
</evidence>
<dbReference type="SUPFAM" id="SSF52833">
    <property type="entry name" value="Thioredoxin-like"/>
    <property type="match status" value="1"/>
</dbReference>
<dbReference type="Pfam" id="PF00578">
    <property type="entry name" value="AhpC-TSA"/>
    <property type="match status" value="1"/>
</dbReference>
<dbReference type="PANTHER" id="PTHR42852">
    <property type="entry name" value="THIOL:DISULFIDE INTERCHANGE PROTEIN DSBE"/>
    <property type="match status" value="1"/>
</dbReference>
<dbReference type="PANTHER" id="PTHR42852:SF6">
    <property type="entry name" value="THIOL:DISULFIDE INTERCHANGE PROTEIN DSBE"/>
    <property type="match status" value="1"/>
</dbReference>
<comment type="caution">
    <text evidence="7">The sequence shown here is derived from an EMBL/GenBank/DDBJ whole genome shotgun (WGS) entry which is preliminary data.</text>
</comment>
<dbReference type="PROSITE" id="PS51352">
    <property type="entry name" value="THIOREDOXIN_2"/>
    <property type="match status" value="1"/>
</dbReference>
<feature type="chain" id="PRO_5015613710" evidence="5">
    <location>
        <begin position="22"/>
        <end position="352"/>
    </location>
</feature>
<dbReference type="CDD" id="cd02966">
    <property type="entry name" value="TlpA_like_family"/>
    <property type="match status" value="1"/>
</dbReference>
<dbReference type="GO" id="GO:0017004">
    <property type="term" value="P:cytochrome complex assembly"/>
    <property type="evidence" value="ECO:0007669"/>
    <property type="project" value="UniProtKB-KW"/>
</dbReference>
<reference evidence="7 8" key="1">
    <citation type="submission" date="2018-04" db="EMBL/GenBank/DDBJ databases">
        <title>Genomic Encyclopedia of Archaeal and Bacterial Type Strains, Phase II (KMG-II): from individual species to whole genera.</title>
        <authorList>
            <person name="Goeker M."/>
        </authorList>
    </citation>
    <scope>NUCLEOTIDE SEQUENCE [LARGE SCALE GENOMIC DNA]</scope>
    <source>
        <strain evidence="7 8">DSM 26809</strain>
    </source>
</reference>
<keyword evidence="8" id="KW-1185">Reference proteome</keyword>
<keyword evidence="2" id="KW-0201">Cytochrome c-type biogenesis</keyword>
<keyword evidence="4" id="KW-0676">Redox-active center</keyword>
<dbReference type="RefSeq" id="WP_107831298.1">
    <property type="nucleotide sequence ID" value="NZ_CP160205.1"/>
</dbReference>
<dbReference type="InterPro" id="IPR025380">
    <property type="entry name" value="DUF4369"/>
</dbReference>
<dbReference type="GO" id="GO:0030313">
    <property type="term" value="C:cell envelope"/>
    <property type="evidence" value="ECO:0007669"/>
    <property type="project" value="UniProtKB-SubCell"/>
</dbReference>
<feature type="signal peptide" evidence="5">
    <location>
        <begin position="1"/>
        <end position="21"/>
    </location>
</feature>
<comment type="subcellular location">
    <subcellularLocation>
        <location evidence="1">Cell envelope</location>
    </subcellularLocation>
</comment>
<proteinExistence type="predicted"/>
<evidence type="ECO:0000259" key="6">
    <source>
        <dbReference type="PROSITE" id="PS51352"/>
    </source>
</evidence>
<keyword evidence="3" id="KW-1015">Disulfide bond</keyword>
<keyword evidence="5" id="KW-0732">Signal</keyword>
<dbReference type="InterPro" id="IPR036249">
    <property type="entry name" value="Thioredoxin-like_sf"/>
</dbReference>
<name>A0A2T5J550_9SPHI</name>
<dbReference type="Proteomes" id="UP000244168">
    <property type="component" value="Unassembled WGS sequence"/>
</dbReference>
<evidence type="ECO:0000256" key="5">
    <source>
        <dbReference type="SAM" id="SignalP"/>
    </source>
</evidence>
<organism evidence="7 8">
    <name type="scientific">Mucilaginibacter yixingensis</name>
    <dbReference type="NCBI Taxonomy" id="1295612"/>
    <lineage>
        <taxon>Bacteria</taxon>
        <taxon>Pseudomonadati</taxon>
        <taxon>Bacteroidota</taxon>
        <taxon>Sphingobacteriia</taxon>
        <taxon>Sphingobacteriales</taxon>
        <taxon>Sphingobacteriaceae</taxon>
        <taxon>Mucilaginibacter</taxon>
    </lineage>
</organism>